<dbReference type="OrthoDB" id="37659at2759"/>
<sequence>MDRRISTILIVGATSGLGEGYARRFHDMGKKVIITGRRADRLSALKQELPGIETRQMDVADLASLPRQVDEILKAFPDLDTVFLNAGIQTSFSFFDPSSSSDDAIATEITTNLTSSIILTRFFMPHLQSIAQSGKPANLLITTSGLAYISFGFYPVYCPTQAARHSFAVALRQQIAATDAEVQKNLAVVEIAPPYVDTALDANHRAQVNAMQGGGDKLVRPMALEEYLDKSMEGLMELDAKGRPKKEVGVGIAQRGIDAWRGAFGPMLEGLGIDA</sequence>
<keyword evidence="4" id="KW-1185">Reference proteome</keyword>
<comment type="caution">
    <text evidence="3">The sequence shown here is derived from an EMBL/GenBank/DDBJ whole genome shotgun (WGS) entry which is preliminary data.</text>
</comment>
<evidence type="ECO:0000256" key="1">
    <source>
        <dbReference type="ARBA" id="ARBA00006484"/>
    </source>
</evidence>
<dbReference type="PANTHER" id="PTHR44196:SF1">
    <property type="entry name" value="DEHYDROGENASE_REDUCTASE SDR FAMILY MEMBER 7B"/>
    <property type="match status" value="1"/>
</dbReference>
<dbReference type="Gene3D" id="3.40.50.720">
    <property type="entry name" value="NAD(P)-binding Rossmann-like Domain"/>
    <property type="match status" value="1"/>
</dbReference>
<dbReference type="InterPro" id="IPR036291">
    <property type="entry name" value="NAD(P)-bd_dom_sf"/>
</dbReference>
<organism evidence="3 4">
    <name type="scientific">Rhizodiscina lignyota</name>
    <dbReference type="NCBI Taxonomy" id="1504668"/>
    <lineage>
        <taxon>Eukaryota</taxon>
        <taxon>Fungi</taxon>
        <taxon>Dikarya</taxon>
        <taxon>Ascomycota</taxon>
        <taxon>Pezizomycotina</taxon>
        <taxon>Dothideomycetes</taxon>
        <taxon>Pleosporomycetidae</taxon>
        <taxon>Aulographales</taxon>
        <taxon>Rhizodiscinaceae</taxon>
        <taxon>Rhizodiscina</taxon>
    </lineage>
</organism>
<dbReference type="SUPFAM" id="SSF51735">
    <property type="entry name" value="NAD(P)-binding Rossmann-fold domains"/>
    <property type="match status" value="1"/>
</dbReference>
<comment type="similarity">
    <text evidence="1">Belongs to the short-chain dehydrogenases/reductases (SDR) family.</text>
</comment>
<accession>A0A9P4I7C3</accession>
<reference evidence="3" key="1">
    <citation type="journal article" date="2020" name="Stud. Mycol.">
        <title>101 Dothideomycetes genomes: a test case for predicting lifestyles and emergence of pathogens.</title>
        <authorList>
            <person name="Haridas S."/>
            <person name="Albert R."/>
            <person name="Binder M."/>
            <person name="Bloem J."/>
            <person name="Labutti K."/>
            <person name="Salamov A."/>
            <person name="Andreopoulos B."/>
            <person name="Baker S."/>
            <person name="Barry K."/>
            <person name="Bills G."/>
            <person name="Bluhm B."/>
            <person name="Cannon C."/>
            <person name="Castanera R."/>
            <person name="Culley D."/>
            <person name="Daum C."/>
            <person name="Ezra D."/>
            <person name="Gonzalez J."/>
            <person name="Henrissat B."/>
            <person name="Kuo A."/>
            <person name="Liang C."/>
            <person name="Lipzen A."/>
            <person name="Lutzoni F."/>
            <person name="Magnuson J."/>
            <person name="Mondo S."/>
            <person name="Nolan M."/>
            <person name="Ohm R."/>
            <person name="Pangilinan J."/>
            <person name="Park H.-J."/>
            <person name="Ramirez L."/>
            <person name="Alfaro M."/>
            <person name="Sun H."/>
            <person name="Tritt A."/>
            <person name="Yoshinaga Y."/>
            <person name="Zwiers L.-H."/>
            <person name="Turgeon B."/>
            <person name="Goodwin S."/>
            <person name="Spatafora J."/>
            <person name="Crous P."/>
            <person name="Grigoriev I."/>
        </authorList>
    </citation>
    <scope>NUCLEOTIDE SEQUENCE</scope>
    <source>
        <strain evidence="3">CBS 133067</strain>
    </source>
</reference>
<keyword evidence="2" id="KW-0560">Oxidoreductase</keyword>
<dbReference type="PRINTS" id="PR00081">
    <property type="entry name" value="GDHRDH"/>
</dbReference>
<dbReference type="Pfam" id="PF00106">
    <property type="entry name" value="adh_short"/>
    <property type="match status" value="1"/>
</dbReference>
<dbReference type="AlphaFoldDB" id="A0A9P4I7C3"/>
<evidence type="ECO:0000256" key="2">
    <source>
        <dbReference type="ARBA" id="ARBA00023002"/>
    </source>
</evidence>
<evidence type="ECO:0000313" key="4">
    <source>
        <dbReference type="Proteomes" id="UP000799772"/>
    </source>
</evidence>
<dbReference type="EMBL" id="ML978135">
    <property type="protein sequence ID" value="KAF2094065.1"/>
    <property type="molecule type" value="Genomic_DNA"/>
</dbReference>
<proteinExistence type="inferred from homology"/>
<evidence type="ECO:0000313" key="3">
    <source>
        <dbReference type="EMBL" id="KAF2094065.1"/>
    </source>
</evidence>
<gene>
    <name evidence="3" type="ORF">NA57DRAFT_68680</name>
</gene>
<dbReference type="GO" id="GO:0016491">
    <property type="term" value="F:oxidoreductase activity"/>
    <property type="evidence" value="ECO:0007669"/>
    <property type="project" value="UniProtKB-KW"/>
</dbReference>
<protein>
    <submittedName>
        <fullName evidence="3">NAD(P)-binding protein</fullName>
    </submittedName>
</protein>
<dbReference type="Proteomes" id="UP000799772">
    <property type="component" value="Unassembled WGS sequence"/>
</dbReference>
<name>A0A9P4I7C3_9PEZI</name>
<dbReference type="PANTHER" id="PTHR44196">
    <property type="entry name" value="DEHYDROGENASE/REDUCTASE SDR FAMILY MEMBER 7B"/>
    <property type="match status" value="1"/>
</dbReference>
<dbReference type="GO" id="GO:0016020">
    <property type="term" value="C:membrane"/>
    <property type="evidence" value="ECO:0007669"/>
    <property type="project" value="TreeGrafter"/>
</dbReference>
<dbReference type="InterPro" id="IPR002347">
    <property type="entry name" value="SDR_fam"/>
</dbReference>